<gene>
    <name evidence="2" type="ORF">A2G96_05875</name>
</gene>
<dbReference type="KEGG" id="cnan:A2G96_05875"/>
<dbReference type="EMBL" id="CP014844">
    <property type="protein sequence ID" value="AMR77297.1"/>
    <property type="molecule type" value="Genomic_DNA"/>
</dbReference>
<sequence>MSLHVRYTYIDRDSGLDGASGPVAIPTEPALPGLQFVFARESQYPAVVPELFGTCDAAPADTPGLLAVLSEAEFEAALAAELAARLAVAQARLIEQIEIERRTAERRPFAFRGVLVDADPASALRILARAEAARAALVAAEPFAVRWEASGTTLDLDAAGVQDMAVALAAHHEAAHANARALKAAVRAITDPADIDHLTDIDVFAGWPGAAS</sequence>
<dbReference type="OrthoDB" id="10017693at2"/>
<feature type="domain" description="DUF4376" evidence="1">
    <location>
        <begin position="89"/>
        <end position="195"/>
    </location>
</feature>
<organism evidence="2 3">
    <name type="scientific">Cupriavidus nantongensis</name>
    <dbReference type="NCBI Taxonomy" id="1796606"/>
    <lineage>
        <taxon>Bacteria</taxon>
        <taxon>Pseudomonadati</taxon>
        <taxon>Pseudomonadota</taxon>
        <taxon>Betaproteobacteria</taxon>
        <taxon>Burkholderiales</taxon>
        <taxon>Burkholderiaceae</taxon>
        <taxon>Cupriavidus</taxon>
    </lineage>
</organism>
<proteinExistence type="predicted"/>
<evidence type="ECO:0000259" key="1">
    <source>
        <dbReference type="Pfam" id="PF14301"/>
    </source>
</evidence>
<accession>A0A142JGT5</accession>
<dbReference type="RefSeq" id="WP_062797614.1">
    <property type="nucleotide sequence ID" value="NZ_CP014844.1"/>
</dbReference>
<evidence type="ECO:0000313" key="3">
    <source>
        <dbReference type="Proteomes" id="UP000075238"/>
    </source>
</evidence>
<dbReference type="InterPro" id="IPR025484">
    <property type="entry name" value="DUF4376"/>
</dbReference>
<evidence type="ECO:0000313" key="2">
    <source>
        <dbReference type="EMBL" id="AMR77297.1"/>
    </source>
</evidence>
<dbReference type="Pfam" id="PF14301">
    <property type="entry name" value="DUF4376"/>
    <property type="match status" value="1"/>
</dbReference>
<dbReference type="Proteomes" id="UP000075238">
    <property type="component" value="Chromosome 1"/>
</dbReference>
<dbReference type="STRING" id="1796606.A2G96_05875"/>
<protein>
    <recommendedName>
        <fullName evidence="1">DUF4376 domain-containing protein</fullName>
    </recommendedName>
</protein>
<reference evidence="2 3" key="1">
    <citation type="submission" date="2016-03" db="EMBL/GenBank/DDBJ databases">
        <title>Complete genome sequence of a novel chlorpyrifos degrading bacterium, Cupriavidus nantongensis sp. X1.</title>
        <authorList>
            <person name="Fang L."/>
        </authorList>
    </citation>
    <scope>NUCLEOTIDE SEQUENCE [LARGE SCALE GENOMIC DNA]</scope>
    <source>
        <strain evidence="2 3">X1</strain>
    </source>
</reference>
<name>A0A142JGT5_9BURK</name>
<dbReference type="AlphaFoldDB" id="A0A142JGT5"/>
<keyword evidence="3" id="KW-1185">Reference proteome</keyword>